<proteinExistence type="predicted"/>
<dbReference type="GO" id="GO:0032259">
    <property type="term" value="P:methylation"/>
    <property type="evidence" value="ECO:0007669"/>
    <property type="project" value="UniProtKB-KW"/>
</dbReference>
<dbReference type="Gene3D" id="3.40.50.150">
    <property type="entry name" value="Vaccinia Virus protein VP39"/>
    <property type="match status" value="1"/>
</dbReference>
<evidence type="ECO:0000313" key="2">
    <source>
        <dbReference type="EMBL" id="TDE90390.1"/>
    </source>
</evidence>
<reference evidence="2 3" key="1">
    <citation type="submission" date="2019-03" db="EMBL/GenBank/DDBJ databases">
        <title>Genomic features of bacteria from cold environments.</title>
        <authorList>
            <person name="Shen L."/>
        </authorList>
    </citation>
    <scope>NUCLEOTIDE SEQUENCE [LARGE SCALE GENOMIC DNA]</scope>
    <source>
        <strain evidence="3">T3246-1</strain>
    </source>
</reference>
<dbReference type="Proteomes" id="UP000504882">
    <property type="component" value="Unassembled WGS sequence"/>
</dbReference>
<dbReference type="Gene3D" id="1.10.287.540">
    <property type="entry name" value="Helix hairpin bin"/>
    <property type="match status" value="1"/>
</dbReference>
<name>A0ABY2DZT1_9MICO</name>
<dbReference type="InterPro" id="IPR029063">
    <property type="entry name" value="SAM-dependent_MTases_sf"/>
</dbReference>
<organism evidence="2 3">
    <name type="scientific">Occultella glacieicola</name>
    <dbReference type="NCBI Taxonomy" id="2518684"/>
    <lineage>
        <taxon>Bacteria</taxon>
        <taxon>Bacillati</taxon>
        <taxon>Actinomycetota</taxon>
        <taxon>Actinomycetes</taxon>
        <taxon>Micrococcales</taxon>
        <taxon>Ruaniaceae</taxon>
        <taxon>Occultella</taxon>
    </lineage>
</organism>
<feature type="region of interest" description="Disordered" evidence="1">
    <location>
        <begin position="28"/>
        <end position="53"/>
    </location>
</feature>
<dbReference type="GO" id="GO:0008168">
    <property type="term" value="F:methyltransferase activity"/>
    <property type="evidence" value="ECO:0007669"/>
    <property type="project" value="UniProtKB-KW"/>
</dbReference>
<dbReference type="InterPro" id="IPR024268">
    <property type="entry name" value="AviRa"/>
</dbReference>
<protein>
    <submittedName>
        <fullName evidence="2">rRNA methyltransferase</fullName>
    </submittedName>
</protein>
<keyword evidence="3" id="KW-1185">Reference proteome</keyword>
<dbReference type="SUPFAM" id="SSF53335">
    <property type="entry name" value="S-adenosyl-L-methionine-dependent methyltransferases"/>
    <property type="match status" value="1"/>
</dbReference>
<evidence type="ECO:0000256" key="1">
    <source>
        <dbReference type="SAM" id="MobiDB-lite"/>
    </source>
</evidence>
<keyword evidence="2" id="KW-0808">Transferase</keyword>
<dbReference type="EMBL" id="SMNA01000009">
    <property type="protein sequence ID" value="TDE90390.1"/>
    <property type="molecule type" value="Genomic_DNA"/>
</dbReference>
<accession>A0ABY2DZT1</accession>
<comment type="caution">
    <text evidence="2">The sequence shown here is derived from an EMBL/GenBank/DDBJ whole genome shotgun (WGS) entry which is preliminary data.</text>
</comment>
<keyword evidence="2" id="KW-0489">Methyltransferase</keyword>
<dbReference type="Pfam" id="PF11599">
    <property type="entry name" value="AviRa"/>
    <property type="match status" value="1"/>
</dbReference>
<gene>
    <name evidence="2" type="ORF">EXU48_18225</name>
</gene>
<sequence>MVLRALRPGGLWGLPGAARRWLERSGVERAGRRAAAQPSDVRHRGRRVPPGPVHVAPDRPGVRFEYAPDESYQDVGGGQVLHSAPGFPGFPARLALELFERARVLAGTGRVGLWDPMCGAGGIVATLALLRRDALTRVLASDVSDRALELAVKNLRLTTPEGLAQRRGQLRAQSAVTGRLESVDRLLEKVRRGPPVPADLARADATDPADVARLDLAGIGVVIADLPYGTQADWSSEAPTPAARTLRTLAGALGAGAVIVLSTVNREDLRGCPPALRSFKHGRRHLRMYRVEEPTAR</sequence>
<evidence type="ECO:0000313" key="3">
    <source>
        <dbReference type="Proteomes" id="UP000504882"/>
    </source>
</evidence>